<dbReference type="AlphaFoldDB" id="A0AAX6GDC9"/>
<dbReference type="InterPro" id="IPR046960">
    <property type="entry name" value="PPR_At4g14850-like_plant"/>
</dbReference>
<feature type="repeat" description="PPR" evidence="2">
    <location>
        <begin position="100"/>
        <end position="134"/>
    </location>
</feature>
<evidence type="ECO:0000313" key="4">
    <source>
        <dbReference type="EMBL" id="KAJ6826483.1"/>
    </source>
</evidence>
<feature type="repeat" description="PPR" evidence="2">
    <location>
        <begin position="573"/>
        <end position="607"/>
    </location>
</feature>
<feature type="repeat" description="PPR" evidence="2">
    <location>
        <begin position="436"/>
        <end position="470"/>
    </location>
</feature>
<dbReference type="FunFam" id="1.25.40.10:FF:000348">
    <property type="entry name" value="Pentatricopeptide repeat-containing protein chloroplastic"/>
    <property type="match status" value="1"/>
</dbReference>
<keyword evidence="1" id="KW-0677">Repeat</keyword>
<dbReference type="Pfam" id="PF13041">
    <property type="entry name" value="PPR_2"/>
    <property type="match status" value="3"/>
</dbReference>
<dbReference type="InterPro" id="IPR011990">
    <property type="entry name" value="TPR-like_helical_dom_sf"/>
</dbReference>
<name>A0AAX6GDC9_IRIPA</name>
<dbReference type="PROSITE" id="PS51375">
    <property type="entry name" value="PPR"/>
    <property type="match status" value="7"/>
</dbReference>
<dbReference type="PANTHER" id="PTHR47926:SF492">
    <property type="entry name" value="DYW DOMAIN-CONTAINING PROTEIN"/>
    <property type="match status" value="1"/>
</dbReference>
<evidence type="ECO:0000313" key="5">
    <source>
        <dbReference type="Proteomes" id="UP001140949"/>
    </source>
</evidence>
<feature type="domain" description="DYW" evidence="3">
    <location>
        <begin position="651"/>
        <end position="743"/>
    </location>
</feature>
<dbReference type="Pfam" id="PF01535">
    <property type="entry name" value="PPR"/>
    <property type="match status" value="4"/>
</dbReference>
<dbReference type="InterPro" id="IPR046848">
    <property type="entry name" value="E_motif"/>
</dbReference>
<dbReference type="Pfam" id="PF14432">
    <property type="entry name" value="DYW_deaminase"/>
    <property type="match status" value="1"/>
</dbReference>
<dbReference type="FunFam" id="1.25.40.10:FF:000184">
    <property type="entry name" value="Pentatricopeptide repeat-containing protein, chloroplastic"/>
    <property type="match status" value="1"/>
</dbReference>
<dbReference type="InterPro" id="IPR032867">
    <property type="entry name" value="DYW_dom"/>
</dbReference>
<dbReference type="Pfam" id="PF20430">
    <property type="entry name" value="Eplus_motif"/>
    <property type="match status" value="1"/>
</dbReference>
<keyword evidence="5" id="KW-1185">Reference proteome</keyword>
<feature type="repeat" description="PPR" evidence="2">
    <location>
        <begin position="304"/>
        <end position="334"/>
    </location>
</feature>
<evidence type="ECO:0000256" key="2">
    <source>
        <dbReference type="PROSITE-ProRule" id="PRU00708"/>
    </source>
</evidence>
<evidence type="ECO:0000256" key="1">
    <source>
        <dbReference type="ARBA" id="ARBA00022737"/>
    </source>
</evidence>
<gene>
    <name evidence="4" type="ORF">M6B38_371960</name>
</gene>
<dbReference type="Proteomes" id="UP001140949">
    <property type="component" value="Unassembled WGS sequence"/>
</dbReference>
<dbReference type="GO" id="GO:0003723">
    <property type="term" value="F:RNA binding"/>
    <property type="evidence" value="ECO:0007669"/>
    <property type="project" value="InterPro"/>
</dbReference>
<dbReference type="InterPro" id="IPR046849">
    <property type="entry name" value="E2_motif"/>
</dbReference>
<dbReference type="Gene3D" id="1.25.40.10">
    <property type="entry name" value="Tetratricopeptide repeat domain"/>
    <property type="match status" value="4"/>
</dbReference>
<protein>
    <submittedName>
        <fullName evidence="4">Protein transport protein Sec24-like</fullName>
    </submittedName>
</protein>
<dbReference type="InterPro" id="IPR002885">
    <property type="entry name" value="PPR_rpt"/>
</dbReference>
<feature type="repeat" description="PPR" evidence="2">
    <location>
        <begin position="335"/>
        <end position="369"/>
    </location>
</feature>
<dbReference type="GO" id="GO:0009451">
    <property type="term" value="P:RNA modification"/>
    <property type="evidence" value="ECO:0007669"/>
    <property type="project" value="InterPro"/>
</dbReference>
<proteinExistence type="predicted"/>
<evidence type="ECO:0000259" key="3">
    <source>
        <dbReference type="Pfam" id="PF14432"/>
    </source>
</evidence>
<sequence length="743" mass="83711">MPLPLPSKKAETLILKLISTMPCPPLLNPSQLHSPPPTSLLPNCRTIKELKQIHSQIIRTGLANCPAERARLLSFCCTQHSIPGHLNYARLLFDQIPHPEPALWNSMIRAYSEHDSPADAVSMYIRMLASHSKPNNYTFPFLLKSFTRHVAANLGDGFHAHAIKFGLSSNHHVQNALIHMYSVSGETDTARQLFQRGWKGDAVMWNVMISGYNRRKQYDEACTLFGEMEKENVDPNEVTFISVLSACAKLKDLEFGNHVHHMIEEDGGKTIPNQKLQNAIIQMYAGCGAMDIAWRLFETMGSRDVVTWTSVVVGFANVGQVDRARGLFDKMPKRDVVSWTAMIDGYVRMNRNKDALDLFRKMQETKIQPDDFTMVSMLTACAQLGALEVGEWIRGYMERNRMKMSTVVGNALIDMYSKCGCLESARDIFRKMNSKDKFTWTAMIVGLAINGHGEKALNLFSEMLQASVRPDEITFIGALSACSHSGFVEEGRELFLSMITTHGIMPNVAHYGCLVDLLGRAGQLKEALETISNMPMRPNSTVWGALLGASRVYRNVEMAELAACCILELEPGNGACYVLLSNIYAKCNKWDEVQRVRKMMMDRGITKQPGCSLIEVHGEVHEFVAGDRSHRRSDDIYFKLEEMGRELKLAGYVSDTSEVFPDIEEEQKESAVYQHSEKLAVAFGLLNCKAGETVRVVTKMRICNDCHNVIKLASELYGRHIVVRDRTRFHHFRDGDCSCKNYW</sequence>
<feature type="repeat" description="PPR" evidence="2">
    <location>
        <begin position="201"/>
        <end position="235"/>
    </location>
</feature>
<reference evidence="4" key="1">
    <citation type="journal article" date="2023" name="GigaByte">
        <title>Genome assembly of the bearded iris, Iris pallida Lam.</title>
        <authorList>
            <person name="Bruccoleri R.E."/>
            <person name="Oakeley E.J."/>
            <person name="Faust A.M.E."/>
            <person name="Altorfer M."/>
            <person name="Dessus-Babus S."/>
            <person name="Burckhardt D."/>
            <person name="Oertli M."/>
            <person name="Naumann U."/>
            <person name="Petersen F."/>
            <person name="Wong J."/>
        </authorList>
    </citation>
    <scope>NUCLEOTIDE SEQUENCE</scope>
    <source>
        <strain evidence="4">GSM-AAB239-AS_SAM_17_03QT</strain>
    </source>
</reference>
<dbReference type="Pfam" id="PF20431">
    <property type="entry name" value="E_motif"/>
    <property type="match status" value="1"/>
</dbReference>
<organism evidence="4 5">
    <name type="scientific">Iris pallida</name>
    <name type="common">Sweet iris</name>
    <dbReference type="NCBI Taxonomy" id="29817"/>
    <lineage>
        <taxon>Eukaryota</taxon>
        <taxon>Viridiplantae</taxon>
        <taxon>Streptophyta</taxon>
        <taxon>Embryophyta</taxon>
        <taxon>Tracheophyta</taxon>
        <taxon>Spermatophyta</taxon>
        <taxon>Magnoliopsida</taxon>
        <taxon>Liliopsida</taxon>
        <taxon>Asparagales</taxon>
        <taxon>Iridaceae</taxon>
        <taxon>Iridoideae</taxon>
        <taxon>Irideae</taxon>
        <taxon>Iris</taxon>
    </lineage>
</organism>
<reference evidence="4" key="2">
    <citation type="submission" date="2023-04" db="EMBL/GenBank/DDBJ databases">
        <authorList>
            <person name="Bruccoleri R.E."/>
            <person name="Oakeley E.J."/>
            <person name="Faust A.-M."/>
            <person name="Dessus-Babus S."/>
            <person name="Altorfer M."/>
            <person name="Burckhardt D."/>
            <person name="Oertli M."/>
            <person name="Naumann U."/>
            <person name="Petersen F."/>
            <person name="Wong J."/>
        </authorList>
    </citation>
    <scope>NUCLEOTIDE SEQUENCE</scope>
    <source>
        <strain evidence="4">GSM-AAB239-AS_SAM_17_03QT</strain>
        <tissue evidence="4">Leaf</tissue>
    </source>
</reference>
<dbReference type="GO" id="GO:0008270">
    <property type="term" value="F:zinc ion binding"/>
    <property type="evidence" value="ECO:0007669"/>
    <property type="project" value="InterPro"/>
</dbReference>
<dbReference type="FunFam" id="1.25.40.10:FF:000470">
    <property type="entry name" value="Pentatricopeptide repeat-containing protein At5g66520"/>
    <property type="match status" value="1"/>
</dbReference>
<dbReference type="NCBIfam" id="TIGR00756">
    <property type="entry name" value="PPR"/>
    <property type="match status" value="6"/>
</dbReference>
<comment type="caution">
    <text evidence="4">The sequence shown here is derived from an EMBL/GenBank/DDBJ whole genome shotgun (WGS) entry which is preliminary data.</text>
</comment>
<feature type="repeat" description="PPR" evidence="2">
    <location>
        <begin position="405"/>
        <end position="435"/>
    </location>
</feature>
<dbReference type="EMBL" id="JANAVB010020997">
    <property type="protein sequence ID" value="KAJ6826483.1"/>
    <property type="molecule type" value="Genomic_DNA"/>
</dbReference>
<dbReference type="SUPFAM" id="SSF48452">
    <property type="entry name" value="TPR-like"/>
    <property type="match status" value="1"/>
</dbReference>
<dbReference type="PANTHER" id="PTHR47926">
    <property type="entry name" value="PENTATRICOPEPTIDE REPEAT-CONTAINING PROTEIN"/>
    <property type="match status" value="1"/>
</dbReference>
<accession>A0AAX6GDC9</accession>